<protein>
    <submittedName>
        <fullName evidence="3">Coiled-coil domain-containing protein 180</fullName>
    </submittedName>
</protein>
<evidence type="ECO:0000313" key="2">
    <source>
        <dbReference type="Proteomes" id="UP000036681"/>
    </source>
</evidence>
<keyword evidence="2" id="KW-1185">Reference proteome</keyword>
<sequence>MYSTMVGAQGDPPSVKPEALAEDMLSVLLTDRNFQKYLVDAVVEHIMREASGSEVPDDGIHSNVHHIREDRTLSVRGEIIASNVDSLKRLIDSITETFLRSVDLSVCGFGADANRDAALLFSTRIQIDRFLSSSRFELTRFEQSVRRLSTLLRTFATRISTPFQIANCAFFASSLCDILYRFEEFCSIYEKKSADCFTQLRSSIDDFYFVVVHHLNQMVLAHQEAVTEAKKKEKQGRIHFPQRAPVRTRSAVTFREQSNLKSKSPGYLLPRDLQEKRMALRNVQRPRSAVSIRRNPVQASSMRTSHTASEIGQKWSKLLNNELVLRNSLMADEQGRAALRLAREITKNVVEELADKVDRVCLTRRSH</sequence>
<reference evidence="3" key="1">
    <citation type="submission" date="2017-02" db="UniProtKB">
        <authorList>
            <consortium name="WormBaseParasite"/>
        </authorList>
    </citation>
    <scope>IDENTIFICATION</scope>
</reference>
<name>A0A0M3I634_ASCLU</name>
<proteinExistence type="predicted"/>
<organism evidence="2 3">
    <name type="scientific">Ascaris lumbricoides</name>
    <name type="common">Giant roundworm</name>
    <dbReference type="NCBI Taxonomy" id="6252"/>
    <lineage>
        <taxon>Eukaryota</taxon>
        <taxon>Metazoa</taxon>
        <taxon>Ecdysozoa</taxon>
        <taxon>Nematoda</taxon>
        <taxon>Chromadorea</taxon>
        <taxon>Rhabditida</taxon>
        <taxon>Spirurina</taxon>
        <taxon>Ascaridomorpha</taxon>
        <taxon>Ascaridoidea</taxon>
        <taxon>Ascarididae</taxon>
        <taxon>Ascaris</taxon>
    </lineage>
</organism>
<dbReference type="AlphaFoldDB" id="A0A0M3I634"/>
<dbReference type="Proteomes" id="UP000036681">
    <property type="component" value="Unplaced"/>
</dbReference>
<dbReference type="WBParaSite" id="ALUE_0001246201-mRNA-1">
    <property type="protein sequence ID" value="ALUE_0001246201-mRNA-1"/>
    <property type="gene ID" value="ALUE_0001246201"/>
</dbReference>
<feature type="compositionally biased region" description="Polar residues" evidence="1">
    <location>
        <begin position="297"/>
        <end position="309"/>
    </location>
</feature>
<accession>A0A0M3I634</accession>
<evidence type="ECO:0000256" key="1">
    <source>
        <dbReference type="SAM" id="MobiDB-lite"/>
    </source>
</evidence>
<evidence type="ECO:0000313" key="3">
    <source>
        <dbReference type="WBParaSite" id="ALUE_0001246201-mRNA-1"/>
    </source>
</evidence>
<feature type="region of interest" description="Disordered" evidence="1">
    <location>
        <begin position="287"/>
        <end position="309"/>
    </location>
</feature>